<accession>A0A836FZE6</accession>
<evidence type="ECO:0000313" key="2">
    <source>
        <dbReference type="Proteomes" id="UP000674179"/>
    </source>
</evidence>
<reference evidence="1 2" key="1">
    <citation type="submission" date="2021-02" db="EMBL/GenBank/DDBJ databases">
        <title>Leishmania (Mundinia) enrietti genome sequencing and assembly.</title>
        <authorList>
            <person name="Almutairi H."/>
            <person name="Gatherer D."/>
        </authorList>
    </citation>
    <scope>NUCLEOTIDE SEQUENCE [LARGE SCALE GENOMIC DNA]</scope>
    <source>
        <strain evidence="1">CUR178</strain>
    </source>
</reference>
<dbReference type="EMBL" id="JAFHKP010000031">
    <property type="protein sequence ID" value="KAG5472137.1"/>
    <property type="molecule type" value="Genomic_DNA"/>
</dbReference>
<keyword evidence="2" id="KW-1185">Reference proteome</keyword>
<proteinExistence type="predicted"/>
<comment type="caution">
    <text evidence="1">The sequence shown here is derived from an EMBL/GenBank/DDBJ whole genome shotgun (WGS) entry which is preliminary data.</text>
</comment>
<gene>
    <name evidence="1" type="ORF">CUR178_02811</name>
</gene>
<name>A0A836FZE6_LEIEN</name>
<organism evidence="1 2">
    <name type="scientific">Leishmania enriettii</name>
    <dbReference type="NCBI Taxonomy" id="5663"/>
    <lineage>
        <taxon>Eukaryota</taxon>
        <taxon>Discoba</taxon>
        <taxon>Euglenozoa</taxon>
        <taxon>Kinetoplastea</taxon>
        <taxon>Metakinetoplastina</taxon>
        <taxon>Trypanosomatida</taxon>
        <taxon>Trypanosomatidae</taxon>
        <taxon>Leishmaniinae</taxon>
        <taxon>Leishmania</taxon>
    </lineage>
</organism>
<protein>
    <submittedName>
        <fullName evidence="1">Uncharacterized protein</fullName>
    </submittedName>
</protein>
<dbReference type="GeneID" id="94170067"/>
<dbReference type="RefSeq" id="XP_067690660.1">
    <property type="nucleotide sequence ID" value="XM_067834557.1"/>
</dbReference>
<evidence type="ECO:0000313" key="1">
    <source>
        <dbReference type="EMBL" id="KAG5472137.1"/>
    </source>
</evidence>
<sequence length="204" mass="22312">MSDHDDQTSPTRTCAPHEVHFSSSCCPRTKAVFSSGQFDVTVPTASKRPVPAPLTSLHSLVDTHRTLHSSRYALPSQLLERPLPRTQPNFSDVANRIGSSNDMCEPNSLLSSHLRFGDMSSLGVSGSTFTAPAGCSDSTTPLHWLCVAEKRVIPHARNAKAAPVVLRPNAEYVFERWVERKVLRTTAIDDAMLSVAAAFDELWA</sequence>
<dbReference type="OrthoDB" id="258810at2759"/>
<dbReference type="AlphaFoldDB" id="A0A836FZE6"/>
<dbReference type="Proteomes" id="UP000674179">
    <property type="component" value="Chromosome 31"/>
</dbReference>
<dbReference type="KEGG" id="lenr:94170067"/>